<proteinExistence type="predicted"/>
<evidence type="ECO:0000256" key="1">
    <source>
        <dbReference type="SAM" id="MobiDB-lite"/>
    </source>
</evidence>
<dbReference type="AlphaFoldDB" id="A0AAD5VIK7"/>
<keyword evidence="3" id="KW-1185">Reference proteome</keyword>
<reference evidence="2" key="1">
    <citation type="submission" date="2022-07" db="EMBL/GenBank/DDBJ databases">
        <title>Genome Sequence of Leucocoprinus birnbaumii.</title>
        <authorList>
            <person name="Buettner E."/>
        </authorList>
    </citation>
    <scope>NUCLEOTIDE SEQUENCE</scope>
    <source>
        <strain evidence="2">VT141</strain>
    </source>
</reference>
<evidence type="ECO:0000313" key="2">
    <source>
        <dbReference type="EMBL" id="KAJ3554489.1"/>
    </source>
</evidence>
<feature type="region of interest" description="Disordered" evidence="1">
    <location>
        <begin position="1"/>
        <end position="37"/>
    </location>
</feature>
<dbReference type="Proteomes" id="UP001213000">
    <property type="component" value="Unassembled WGS sequence"/>
</dbReference>
<gene>
    <name evidence="2" type="ORF">NP233_g12411</name>
</gene>
<protein>
    <submittedName>
        <fullName evidence="2">Uncharacterized protein</fullName>
    </submittedName>
</protein>
<name>A0AAD5VIK7_9AGAR</name>
<accession>A0AAD5VIK7</accession>
<evidence type="ECO:0000313" key="3">
    <source>
        <dbReference type="Proteomes" id="UP001213000"/>
    </source>
</evidence>
<sequence length="279" mass="32217">MPGAATDKDDEYEDEEAGSGEDDEGQEDTTETMVESSKEEVVCKLTELIEEAIEIETMQCTSIFFDNIHTTIHIYNACALTKRIDVFSQEGNTRSWTVLNTLKDDICQCAKRYRLAFQALTRLGLPTDSELKPVGDNDLWGKDMMSLRKKGNSKREEPWFWLIGKPKECTDEQWQLEYQVHWFCTRALRDRLKEEVEILTAEFQRIITSFTKMDSIWRTVGEKKQEAILAEGGSPLVAQGFRSFAYRQAAMYQRLAHDARIHWSKAAHHIQVPRLLPNE</sequence>
<organism evidence="2 3">
    <name type="scientific">Leucocoprinus birnbaumii</name>
    <dbReference type="NCBI Taxonomy" id="56174"/>
    <lineage>
        <taxon>Eukaryota</taxon>
        <taxon>Fungi</taxon>
        <taxon>Dikarya</taxon>
        <taxon>Basidiomycota</taxon>
        <taxon>Agaricomycotina</taxon>
        <taxon>Agaricomycetes</taxon>
        <taxon>Agaricomycetidae</taxon>
        <taxon>Agaricales</taxon>
        <taxon>Agaricineae</taxon>
        <taxon>Agaricaceae</taxon>
        <taxon>Leucocoprinus</taxon>
    </lineage>
</organism>
<feature type="compositionally biased region" description="Acidic residues" evidence="1">
    <location>
        <begin position="8"/>
        <end position="30"/>
    </location>
</feature>
<dbReference type="EMBL" id="JANIEX010001782">
    <property type="protein sequence ID" value="KAJ3554489.1"/>
    <property type="molecule type" value="Genomic_DNA"/>
</dbReference>
<comment type="caution">
    <text evidence="2">The sequence shown here is derived from an EMBL/GenBank/DDBJ whole genome shotgun (WGS) entry which is preliminary data.</text>
</comment>